<protein>
    <submittedName>
        <fullName evidence="2">Uncharacterized protein</fullName>
    </submittedName>
</protein>
<comment type="caution">
    <text evidence="2">The sequence shown here is derived from an EMBL/GenBank/DDBJ whole genome shotgun (WGS) entry which is preliminary data.</text>
</comment>
<dbReference type="AlphaFoldDB" id="A0A8S1TT87"/>
<evidence type="ECO:0000256" key="1">
    <source>
        <dbReference type="SAM" id="Coils"/>
    </source>
</evidence>
<organism evidence="2 3">
    <name type="scientific">Paramecium pentaurelia</name>
    <dbReference type="NCBI Taxonomy" id="43138"/>
    <lineage>
        <taxon>Eukaryota</taxon>
        <taxon>Sar</taxon>
        <taxon>Alveolata</taxon>
        <taxon>Ciliophora</taxon>
        <taxon>Intramacronucleata</taxon>
        <taxon>Oligohymenophorea</taxon>
        <taxon>Peniculida</taxon>
        <taxon>Parameciidae</taxon>
        <taxon>Paramecium</taxon>
    </lineage>
</organism>
<keyword evidence="1" id="KW-0175">Coiled coil</keyword>
<dbReference type="Proteomes" id="UP000689195">
    <property type="component" value="Unassembled WGS sequence"/>
</dbReference>
<evidence type="ECO:0000313" key="3">
    <source>
        <dbReference type="Proteomes" id="UP000689195"/>
    </source>
</evidence>
<gene>
    <name evidence="2" type="ORF">PPENT_87.1.T0270123</name>
</gene>
<feature type="coiled-coil region" evidence="1">
    <location>
        <begin position="177"/>
        <end position="211"/>
    </location>
</feature>
<keyword evidence="3" id="KW-1185">Reference proteome</keyword>
<evidence type="ECO:0000313" key="2">
    <source>
        <dbReference type="EMBL" id="CAD8155500.1"/>
    </source>
</evidence>
<name>A0A8S1TT87_9CILI</name>
<sequence length="332" mass="39875">MVQLDIEGVQENITFSLLESDTIKDIKTQLNDYLKQKKRPELKYIEIYKDSILQNDETITIFQLFKQPYIEVKSTSKNHENKNPNQISEKQQIEMQQNDFNIQSEIQLLKELFDTKLKNLQLLFMKMLNDSRNIIFKELEFLERDITQIQQLFKQPFNQQQLSQLIKSKQTLYNQQKQISQEHIQKLQSEFENFKQNLQKEQQKLQEKQRNCFEMVKIEMQTSIQSFQVDEQKVLRQTKILTDEEVTFEELIKYLEQTFPVEIKKYTQTLGPLRQWVGLSENKEKEVKLKEIVYNHQNELIKFGPIHIDIKSKQQQSSAIDINITLYELKNE</sequence>
<dbReference type="EMBL" id="CAJJDO010000027">
    <property type="protein sequence ID" value="CAD8155500.1"/>
    <property type="molecule type" value="Genomic_DNA"/>
</dbReference>
<reference evidence="2" key="1">
    <citation type="submission" date="2021-01" db="EMBL/GenBank/DDBJ databases">
        <authorList>
            <consortium name="Genoscope - CEA"/>
            <person name="William W."/>
        </authorList>
    </citation>
    <scope>NUCLEOTIDE SEQUENCE</scope>
</reference>
<proteinExistence type="predicted"/>
<accession>A0A8S1TT87</accession>